<evidence type="ECO:0000256" key="2">
    <source>
        <dbReference type="SAM" id="SignalP"/>
    </source>
</evidence>
<dbReference type="Proteomes" id="UP001222325">
    <property type="component" value="Unassembled WGS sequence"/>
</dbReference>
<feature type="compositionally biased region" description="Polar residues" evidence="1">
    <location>
        <begin position="271"/>
        <end position="282"/>
    </location>
</feature>
<evidence type="ECO:0000256" key="1">
    <source>
        <dbReference type="SAM" id="MobiDB-lite"/>
    </source>
</evidence>
<evidence type="ECO:0000313" key="4">
    <source>
        <dbReference type="Proteomes" id="UP001222325"/>
    </source>
</evidence>
<name>A0AAD6U8I2_9AGAR</name>
<feature type="compositionally biased region" description="Low complexity" evidence="1">
    <location>
        <begin position="253"/>
        <end position="269"/>
    </location>
</feature>
<organism evidence="3 4">
    <name type="scientific">Mycena belliarum</name>
    <dbReference type="NCBI Taxonomy" id="1033014"/>
    <lineage>
        <taxon>Eukaryota</taxon>
        <taxon>Fungi</taxon>
        <taxon>Dikarya</taxon>
        <taxon>Basidiomycota</taxon>
        <taxon>Agaricomycotina</taxon>
        <taxon>Agaricomycetes</taxon>
        <taxon>Agaricomycetidae</taxon>
        <taxon>Agaricales</taxon>
        <taxon>Marasmiineae</taxon>
        <taxon>Mycenaceae</taxon>
        <taxon>Mycena</taxon>
    </lineage>
</organism>
<sequence length="300" mass="32954">MRFGSLLCIGLFGLLSLLLEMATLPPTPSSSHLQRRTTAARGTRHVAMVPEYRAARAHRALQDCCNTSTAPANSPANLPSKIHPLNEDDRCLATKMVRPQQDLRDHETAPQHVSGPWAILHLPSTRLTIHIPPLICLLEARDPEDPDVPWTINPTHPVTVYTNCAVETSDQSDATFTAPPEQYMSAAADAKYSHHYRKAKKPISYVGRYVGFMGYLTGLLSALEGDKIIERFRIEVDVISFLGTISAATVPKVTPSQSSQVKVSSSKTPRWSYTNRSSSSNLKRGREDDDGPSSSPSIRA</sequence>
<dbReference type="EMBL" id="JARJCN010000016">
    <property type="protein sequence ID" value="KAJ7093424.1"/>
    <property type="molecule type" value="Genomic_DNA"/>
</dbReference>
<feature type="region of interest" description="Disordered" evidence="1">
    <location>
        <begin position="253"/>
        <end position="300"/>
    </location>
</feature>
<keyword evidence="4" id="KW-1185">Reference proteome</keyword>
<proteinExistence type="predicted"/>
<feature type="signal peptide" evidence="2">
    <location>
        <begin position="1"/>
        <end position="22"/>
    </location>
</feature>
<reference evidence="3" key="1">
    <citation type="submission" date="2023-03" db="EMBL/GenBank/DDBJ databases">
        <title>Massive genome expansion in bonnet fungi (Mycena s.s.) driven by repeated elements and novel gene families across ecological guilds.</title>
        <authorList>
            <consortium name="Lawrence Berkeley National Laboratory"/>
            <person name="Harder C.B."/>
            <person name="Miyauchi S."/>
            <person name="Viragh M."/>
            <person name="Kuo A."/>
            <person name="Thoen E."/>
            <person name="Andreopoulos B."/>
            <person name="Lu D."/>
            <person name="Skrede I."/>
            <person name="Drula E."/>
            <person name="Henrissat B."/>
            <person name="Morin E."/>
            <person name="Kohler A."/>
            <person name="Barry K."/>
            <person name="LaButti K."/>
            <person name="Morin E."/>
            <person name="Salamov A."/>
            <person name="Lipzen A."/>
            <person name="Mereny Z."/>
            <person name="Hegedus B."/>
            <person name="Baldrian P."/>
            <person name="Stursova M."/>
            <person name="Weitz H."/>
            <person name="Taylor A."/>
            <person name="Grigoriev I.V."/>
            <person name="Nagy L.G."/>
            <person name="Martin F."/>
            <person name="Kauserud H."/>
        </authorList>
    </citation>
    <scope>NUCLEOTIDE SEQUENCE</scope>
    <source>
        <strain evidence="3">CBHHK173m</strain>
    </source>
</reference>
<evidence type="ECO:0000313" key="3">
    <source>
        <dbReference type="EMBL" id="KAJ7093424.1"/>
    </source>
</evidence>
<feature type="chain" id="PRO_5042080635" evidence="2">
    <location>
        <begin position="23"/>
        <end position="300"/>
    </location>
</feature>
<protein>
    <submittedName>
        <fullName evidence="3">Uncharacterized protein</fullName>
    </submittedName>
</protein>
<gene>
    <name evidence="3" type="ORF">B0H15DRAFT_947548</name>
</gene>
<comment type="caution">
    <text evidence="3">The sequence shown here is derived from an EMBL/GenBank/DDBJ whole genome shotgun (WGS) entry which is preliminary data.</text>
</comment>
<keyword evidence="2" id="KW-0732">Signal</keyword>
<dbReference type="AlphaFoldDB" id="A0AAD6U8I2"/>
<accession>A0AAD6U8I2</accession>